<dbReference type="SUPFAM" id="SSF52777">
    <property type="entry name" value="CoA-dependent acyltransferases"/>
    <property type="match status" value="1"/>
</dbReference>
<keyword evidence="2 3" id="KW-0012">Acyltransferase</keyword>
<dbReference type="Proteomes" id="UP000030645">
    <property type="component" value="Unassembled WGS sequence"/>
</dbReference>
<evidence type="ECO:0000256" key="1">
    <source>
        <dbReference type="ARBA" id="ARBA00022679"/>
    </source>
</evidence>
<keyword evidence="1 3" id="KW-0808">Transferase</keyword>
<reference evidence="4" key="1">
    <citation type="submission" date="2013-01" db="EMBL/GenBank/DDBJ databases">
        <title>Draft Genome Sequence of a Mulberry Tree, Morus notabilis C.K. Schneid.</title>
        <authorList>
            <person name="He N."/>
            <person name="Zhao S."/>
        </authorList>
    </citation>
    <scope>NUCLEOTIDE SEQUENCE</scope>
</reference>
<proteinExistence type="predicted"/>
<accession>W9QIR7</accession>
<gene>
    <name evidence="3" type="ORF">L484_021038</name>
</gene>
<evidence type="ECO:0000256" key="2">
    <source>
        <dbReference type="ARBA" id="ARBA00023315"/>
    </source>
</evidence>
<dbReference type="Pfam" id="PF02458">
    <property type="entry name" value="Transferase"/>
    <property type="match status" value="1"/>
</dbReference>
<dbReference type="STRING" id="981085.W9QIR7"/>
<sequence>MFIKSWAYMCRLIGEQIADHDSLSLPPELKPFYDRTVIKNPANLNQETVDLDRSLMFYGGGKEVLANSTRRTFQLTRENIEKLRQIVNKQHAYHHQVLRTSTFSLTYAYILCCLVKAEGINEHDKVVAIFAIDCRSHLEPPLPPTYFGNCIVAGIIETKGLLGREGGLSMAVKEIVEAIKSLEMNEVMNEAEKRGSQIMSSIRSASRLGLKFTALILGGEGRKRGT</sequence>
<evidence type="ECO:0000313" key="3">
    <source>
        <dbReference type="EMBL" id="EXB38116.1"/>
    </source>
</evidence>
<dbReference type="InterPro" id="IPR051504">
    <property type="entry name" value="Plant_metabolite_acyltrans"/>
</dbReference>
<dbReference type="PANTHER" id="PTHR31625">
    <property type="match status" value="1"/>
</dbReference>
<evidence type="ECO:0000313" key="4">
    <source>
        <dbReference type="Proteomes" id="UP000030645"/>
    </source>
</evidence>
<dbReference type="EMBL" id="KE343679">
    <property type="protein sequence ID" value="EXB38116.1"/>
    <property type="molecule type" value="Genomic_DNA"/>
</dbReference>
<protein>
    <submittedName>
        <fullName evidence="3">Anthocyanin 5-aromatic acyltransferase</fullName>
    </submittedName>
</protein>
<dbReference type="eggNOG" id="ENOG502QPXT">
    <property type="taxonomic scope" value="Eukaryota"/>
</dbReference>
<dbReference type="Gene3D" id="3.30.559.10">
    <property type="entry name" value="Chloramphenicol acetyltransferase-like domain"/>
    <property type="match status" value="2"/>
</dbReference>
<name>W9QIR7_9ROSA</name>
<dbReference type="GO" id="GO:0016747">
    <property type="term" value="F:acyltransferase activity, transferring groups other than amino-acyl groups"/>
    <property type="evidence" value="ECO:0007669"/>
    <property type="project" value="UniProtKB-ARBA"/>
</dbReference>
<keyword evidence="4" id="KW-1185">Reference proteome</keyword>
<organism evidence="3 4">
    <name type="scientific">Morus notabilis</name>
    <dbReference type="NCBI Taxonomy" id="981085"/>
    <lineage>
        <taxon>Eukaryota</taxon>
        <taxon>Viridiplantae</taxon>
        <taxon>Streptophyta</taxon>
        <taxon>Embryophyta</taxon>
        <taxon>Tracheophyta</taxon>
        <taxon>Spermatophyta</taxon>
        <taxon>Magnoliopsida</taxon>
        <taxon>eudicotyledons</taxon>
        <taxon>Gunneridae</taxon>
        <taxon>Pentapetalae</taxon>
        <taxon>rosids</taxon>
        <taxon>fabids</taxon>
        <taxon>Rosales</taxon>
        <taxon>Moraceae</taxon>
        <taxon>Moreae</taxon>
        <taxon>Morus</taxon>
    </lineage>
</organism>
<dbReference type="AlphaFoldDB" id="W9QIR7"/>
<dbReference type="InterPro" id="IPR023213">
    <property type="entry name" value="CAT-like_dom_sf"/>
</dbReference>